<evidence type="ECO:0000259" key="2">
    <source>
        <dbReference type="PROSITE" id="PS50106"/>
    </source>
</evidence>
<protein>
    <submittedName>
        <fullName evidence="3">PTN13 phosphatase</fullName>
    </submittedName>
</protein>
<dbReference type="GO" id="GO:0004725">
    <property type="term" value="F:protein tyrosine phosphatase activity"/>
    <property type="evidence" value="ECO:0007669"/>
    <property type="project" value="TreeGrafter"/>
</dbReference>
<evidence type="ECO:0000256" key="1">
    <source>
        <dbReference type="SAM" id="MobiDB-lite"/>
    </source>
</evidence>
<proteinExistence type="predicted"/>
<feature type="domain" description="PDZ" evidence="2">
    <location>
        <begin position="217"/>
        <end position="300"/>
    </location>
</feature>
<dbReference type="InterPro" id="IPR036034">
    <property type="entry name" value="PDZ_sf"/>
</dbReference>
<reference evidence="3" key="1">
    <citation type="submission" date="2019-09" db="EMBL/GenBank/DDBJ databases">
        <title>Bird 10,000 Genomes (B10K) Project - Family phase.</title>
        <authorList>
            <person name="Zhang G."/>
        </authorList>
    </citation>
    <scope>NUCLEOTIDE SEQUENCE</scope>
    <source>
        <strain evidence="3">B10K-CU-031-40</strain>
    </source>
</reference>
<dbReference type="Proteomes" id="UP000621168">
    <property type="component" value="Unassembled WGS sequence"/>
</dbReference>
<dbReference type="GO" id="GO:0036312">
    <property type="term" value="F:phosphatidylinositol 3-kinase regulatory subunit binding"/>
    <property type="evidence" value="ECO:0007669"/>
    <property type="project" value="TreeGrafter"/>
</dbReference>
<dbReference type="OrthoDB" id="9937357at2759"/>
<dbReference type="SUPFAM" id="SSF50156">
    <property type="entry name" value="PDZ domain-like"/>
    <property type="match status" value="2"/>
</dbReference>
<gene>
    <name evidence="3" type="primary">Ptpn13_0</name>
    <name evidence="3" type="ORF">CORCRI_R12812</name>
</gene>
<dbReference type="PANTHER" id="PTHR46900">
    <property type="entry name" value="TYROSINE-PROTEIN PHOSPHATASE NON-RECEPTOR TYPE 13"/>
    <property type="match status" value="1"/>
</dbReference>
<dbReference type="GO" id="GO:0005634">
    <property type="term" value="C:nucleus"/>
    <property type="evidence" value="ECO:0007669"/>
    <property type="project" value="TreeGrafter"/>
</dbReference>
<dbReference type="CDD" id="cd06697">
    <property type="entry name" value="PDZ5_PTPN13-like"/>
    <property type="match status" value="1"/>
</dbReference>
<feature type="domain" description="PDZ" evidence="2">
    <location>
        <begin position="122"/>
        <end position="203"/>
    </location>
</feature>
<feature type="non-terminal residue" evidence="3">
    <location>
        <position position="451"/>
    </location>
</feature>
<dbReference type="AlphaFoldDB" id="A0A851LCX1"/>
<evidence type="ECO:0000313" key="4">
    <source>
        <dbReference type="Proteomes" id="UP000621168"/>
    </source>
</evidence>
<comment type="caution">
    <text evidence="3">The sequence shown here is derived from an EMBL/GenBank/DDBJ whole genome shotgun (WGS) entry which is preliminary data.</text>
</comment>
<dbReference type="FunFam" id="2.30.42.10:FF:000174">
    <property type="entry name" value="Tyrosine-protein phosphatase non-receptor type 13"/>
    <property type="match status" value="1"/>
</dbReference>
<feature type="compositionally biased region" description="Basic and acidic residues" evidence="1">
    <location>
        <begin position="440"/>
        <end position="451"/>
    </location>
</feature>
<dbReference type="InterPro" id="IPR052074">
    <property type="entry name" value="NonRcpt_TyrProt_Phosphatase"/>
</dbReference>
<accession>A0A851LCX1</accession>
<feature type="compositionally biased region" description="Basic and acidic residues" evidence="1">
    <location>
        <begin position="381"/>
        <end position="390"/>
    </location>
</feature>
<organism evidence="3 4">
    <name type="scientific">Corythaeola cristata</name>
    <name type="common">Great blue turaco</name>
    <dbReference type="NCBI Taxonomy" id="103954"/>
    <lineage>
        <taxon>Eukaryota</taxon>
        <taxon>Metazoa</taxon>
        <taxon>Chordata</taxon>
        <taxon>Craniata</taxon>
        <taxon>Vertebrata</taxon>
        <taxon>Euteleostomi</taxon>
        <taxon>Archelosauria</taxon>
        <taxon>Archosauria</taxon>
        <taxon>Dinosauria</taxon>
        <taxon>Saurischia</taxon>
        <taxon>Theropoda</taxon>
        <taxon>Coelurosauria</taxon>
        <taxon>Aves</taxon>
        <taxon>Neognathae</taxon>
        <taxon>Neoaves</taxon>
        <taxon>Otidimorphae</taxon>
        <taxon>Musophagiformes</taxon>
        <taxon>Musophagidae</taxon>
        <taxon>Corythaeola</taxon>
    </lineage>
</organism>
<feature type="region of interest" description="Disordered" evidence="1">
    <location>
        <begin position="374"/>
        <end position="397"/>
    </location>
</feature>
<dbReference type="CDD" id="cd06696">
    <property type="entry name" value="PDZ4_PTPN13-like"/>
    <property type="match status" value="1"/>
</dbReference>
<keyword evidence="4" id="KW-1185">Reference proteome</keyword>
<feature type="region of interest" description="Disordered" evidence="1">
    <location>
        <begin position="424"/>
        <end position="451"/>
    </location>
</feature>
<dbReference type="InterPro" id="IPR001478">
    <property type="entry name" value="PDZ"/>
</dbReference>
<name>A0A851LCX1_CORCR</name>
<dbReference type="Pfam" id="PF00595">
    <property type="entry name" value="PDZ"/>
    <property type="match status" value="2"/>
</dbReference>
<dbReference type="PANTHER" id="PTHR46900:SF1">
    <property type="entry name" value="TYROSINE-PROTEIN PHOSPHATASE NON-RECEPTOR TYPE 13"/>
    <property type="match status" value="1"/>
</dbReference>
<feature type="non-terminal residue" evidence="3">
    <location>
        <position position="1"/>
    </location>
</feature>
<evidence type="ECO:0000313" key="3">
    <source>
        <dbReference type="EMBL" id="NXC16138.1"/>
    </source>
</evidence>
<dbReference type="PROSITE" id="PS50106">
    <property type="entry name" value="PDZ"/>
    <property type="match status" value="2"/>
</dbReference>
<dbReference type="SMART" id="SM00228">
    <property type="entry name" value="PDZ"/>
    <property type="match status" value="2"/>
</dbReference>
<sequence length="451" mass="49325">IDSPAQVGLGWSSALYQTSDEAMTQAHSQYEAHSGQEEAVRTILCSDQEAPSKSELENSNLPLDLPLIPTCRTVPDVTTSILINDCYATPASELTPHLGGMDSLLSQLEKNAEEYEPEVELQVTMTKSEKGSLGFTVTKGNDNVGCYIHDVVQDPAKSDGRLRPGDRLIKVNDIDVTNMSHTDAVNFLRAAPKTVRLVLGRVLEVPKMPVLPHLLPDITLTCHKEELGLLLSGGHDSLYQVVYISDILPKSVAAREESLHALDVIHYINGVSTQGMTLKEAKRMLETYLPTVVLKATRYVSEANASLCWLSHFCLGYSCGDPCDKTEKTTDAYGPKINGNGILGLSQANTENNIHHTKGLMNLSGSGDAPSLGFTNQMSDFSKHGDKSETEVPDDEYYDEDDHNEVVQYLLDVVDEEAQNLLNRNNATSEAQSLLRLKKASSEDHLPGNMS</sequence>
<dbReference type="EMBL" id="WBMX01001584">
    <property type="protein sequence ID" value="NXC16138.1"/>
    <property type="molecule type" value="Genomic_DNA"/>
</dbReference>
<dbReference type="GO" id="GO:0005737">
    <property type="term" value="C:cytoplasm"/>
    <property type="evidence" value="ECO:0007669"/>
    <property type="project" value="TreeGrafter"/>
</dbReference>
<dbReference type="Gene3D" id="2.30.42.10">
    <property type="match status" value="2"/>
</dbReference>